<dbReference type="InterPro" id="IPR036770">
    <property type="entry name" value="Ankyrin_rpt-contain_sf"/>
</dbReference>
<organism evidence="1 2">
    <name type="scientific">Candidatus Lloydbacteria bacterium RIFCSPHIGHO2_02_FULL_51_22</name>
    <dbReference type="NCBI Taxonomy" id="1798663"/>
    <lineage>
        <taxon>Bacteria</taxon>
        <taxon>Candidatus Lloydiibacteriota</taxon>
    </lineage>
</organism>
<dbReference type="Gene3D" id="1.25.40.20">
    <property type="entry name" value="Ankyrin repeat-containing domain"/>
    <property type="match status" value="1"/>
</dbReference>
<evidence type="ECO:0008006" key="3">
    <source>
        <dbReference type="Google" id="ProtNLM"/>
    </source>
</evidence>
<dbReference type="Proteomes" id="UP000178099">
    <property type="component" value="Unassembled WGS sequence"/>
</dbReference>
<protein>
    <recommendedName>
        <fullName evidence="3">Ankyrin repeat domain-containing protein</fullName>
    </recommendedName>
</protein>
<gene>
    <name evidence="1" type="ORF">A3D67_00245</name>
</gene>
<reference evidence="1 2" key="1">
    <citation type="journal article" date="2016" name="Nat. Commun.">
        <title>Thousands of microbial genomes shed light on interconnected biogeochemical processes in an aquifer system.</title>
        <authorList>
            <person name="Anantharaman K."/>
            <person name="Brown C.T."/>
            <person name="Hug L.A."/>
            <person name="Sharon I."/>
            <person name="Castelle C.J."/>
            <person name="Probst A.J."/>
            <person name="Thomas B.C."/>
            <person name="Singh A."/>
            <person name="Wilkins M.J."/>
            <person name="Karaoz U."/>
            <person name="Brodie E.L."/>
            <person name="Williams K.H."/>
            <person name="Hubbard S.S."/>
            <person name="Banfield J.F."/>
        </authorList>
    </citation>
    <scope>NUCLEOTIDE SEQUENCE [LARGE SCALE GENOMIC DNA]</scope>
</reference>
<dbReference type="SUPFAM" id="SSF48403">
    <property type="entry name" value="Ankyrin repeat"/>
    <property type="match status" value="1"/>
</dbReference>
<dbReference type="EMBL" id="MHLN01000018">
    <property type="protein sequence ID" value="OGZ11581.1"/>
    <property type="molecule type" value="Genomic_DNA"/>
</dbReference>
<name>A0A1G2DF47_9BACT</name>
<accession>A0A1G2DF47</accession>
<evidence type="ECO:0000313" key="2">
    <source>
        <dbReference type="Proteomes" id="UP000178099"/>
    </source>
</evidence>
<evidence type="ECO:0000313" key="1">
    <source>
        <dbReference type="EMBL" id="OGZ11581.1"/>
    </source>
</evidence>
<sequence>MLELVTYEYLQKLRACEDALLAFKTHFGDAVPPRVLVEVLAKMSPEKRRGWHVWLLRQNPELADTLLAHGADVHAFDDVALREASRLGETELMEIYFGHGANVHARNDEALRNAIDLGRTFAVALCIAHDADVFAISDREIEKARGVGREEIVNLLLHARETRGKIPAPPVHTVVVPPSTVS</sequence>
<comment type="caution">
    <text evidence="1">The sequence shown here is derived from an EMBL/GenBank/DDBJ whole genome shotgun (WGS) entry which is preliminary data.</text>
</comment>
<proteinExistence type="predicted"/>
<dbReference type="AlphaFoldDB" id="A0A1G2DF47"/>